<evidence type="ECO:0000256" key="2">
    <source>
        <dbReference type="SAM" id="Phobius"/>
    </source>
</evidence>
<comment type="caution">
    <text evidence="3">The sequence shown here is derived from an EMBL/GenBank/DDBJ whole genome shotgun (WGS) entry which is preliminary data.</text>
</comment>
<reference evidence="4 6" key="2">
    <citation type="submission" date="2016-08" db="EMBL/GenBank/DDBJ databases">
        <authorList>
            <person name="Varghese N."/>
            <person name="Submissions Spin"/>
        </authorList>
    </citation>
    <scope>NUCLEOTIDE SEQUENCE [LARGE SCALE GENOMIC DNA]</scope>
    <source>
        <strain evidence="4 6">HL-109</strain>
    </source>
</reference>
<evidence type="ECO:0000256" key="1">
    <source>
        <dbReference type="SAM" id="MobiDB-lite"/>
    </source>
</evidence>
<evidence type="ECO:0000313" key="6">
    <source>
        <dbReference type="Proteomes" id="UP000182800"/>
    </source>
</evidence>
<gene>
    <name evidence="4" type="ORF">GA0071312_1921</name>
    <name evidence="3" type="ORF">HLUCCO17_11690</name>
</gene>
<keyword evidence="6" id="KW-1185">Reference proteome</keyword>
<evidence type="ECO:0000313" key="3">
    <source>
        <dbReference type="EMBL" id="KPQ10254.1"/>
    </source>
</evidence>
<dbReference type="AlphaFoldDB" id="A0A0P7XRQ0"/>
<sequence length="233" mass="26319">MIQYLSIAISIFALLISGATLWLTHVRRGNLMMTQPNVIFFGPDGNEGHSNGKEDRISKIYLRTLLYSTGKRGIVLEHLFVRLRRGETQQNFNIWVLGERELARGSGIFVPQEGIAANHHFLAPSDTQNFDFAAGDYKLEVYGKVVGKKKPILLSIIQLAIDRDEAEKLRKKDYGIYFDWGPDAGRYQKKIEPRRPRTLDPLVALAALGYGNPPFSQAVQEDTKAMRSPRTTD</sequence>
<reference evidence="3 5" key="1">
    <citation type="submission" date="2015-09" db="EMBL/GenBank/DDBJ databases">
        <title>Identification and resolution of microdiversity through metagenomic sequencing of parallel consortia.</title>
        <authorList>
            <person name="Nelson W.C."/>
            <person name="Romine M.F."/>
            <person name="Lindemann S.R."/>
        </authorList>
    </citation>
    <scope>NUCLEOTIDE SEQUENCE [LARGE SCALE GENOMIC DNA]</scope>
    <source>
        <strain evidence="3">HL-109</strain>
    </source>
</reference>
<dbReference type="Proteomes" id="UP000050497">
    <property type="component" value="Unassembled WGS sequence"/>
</dbReference>
<proteinExistence type="predicted"/>
<keyword evidence="2" id="KW-1133">Transmembrane helix</keyword>
<name>A0A0P7XRQ0_9HYPH</name>
<keyword evidence="2" id="KW-0812">Transmembrane</keyword>
<organism evidence="3 5">
    <name type="scientific">Saliniramus fredricksonii</name>
    <dbReference type="NCBI Taxonomy" id="1653334"/>
    <lineage>
        <taxon>Bacteria</taxon>
        <taxon>Pseudomonadati</taxon>
        <taxon>Pseudomonadota</taxon>
        <taxon>Alphaproteobacteria</taxon>
        <taxon>Hyphomicrobiales</taxon>
        <taxon>Salinarimonadaceae</taxon>
        <taxon>Saliniramus</taxon>
    </lineage>
</organism>
<protein>
    <submittedName>
        <fullName evidence="3">Uncharacterized protein</fullName>
    </submittedName>
</protein>
<feature type="transmembrane region" description="Helical" evidence="2">
    <location>
        <begin position="6"/>
        <end position="24"/>
    </location>
</feature>
<feature type="compositionally biased region" description="Basic and acidic residues" evidence="1">
    <location>
        <begin position="221"/>
        <end position="233"/>
    </location>
</feature>
<evidence type="ECO:0000313" key="4">
    <source>
        <dbReference type="EMBL" id="SCC80991.1"/>
    </source>
</evidence>
<dbReference type="Proteomes" id="UP000182800">
    <property type="component" value="Unassembled WGS sequence"/>
</dbReference>
<keyword evidence="2" id="KW-0472">Membrane</keyword>
<evidence type="ECO:0000313" key="5">
    <source>
        <dbReference type="Proteomes" id="UP000050497"/>
    </source>
</evidence>
<feature type="region of interest" description="Disordered" evidence="1">
    <location>
        <begin position="212"/>
        <end position="233"/>
    </location>
</feature>
<dbReference type="EMBL" id="LJSX01000017">
    <property type="protein sequence ID" value="KPQ10254.1"/>
    <property type="molecule type" value="Genomic_DNA"/>
</dbReference>
<dbReference type="EMBL" id="FMBM01000002">
    <property type="protein sequence ID" value="SCC80991.1"/>
    <property type="molecule type" value="Genomic_DNA"/>
</dbReference>
<accession>A0A0P7XRQ0</accession>